<dbReference type="InterPro" id="IPR036188">
    <property type="entry name" value="FAD/NAD-bd_sf"/>
</dbReference>
<dbReference type="Gene3D" id="3.50.50.60">
    <property type="entry name" value="FAD/NAD(P)-binding domain"/>
    <property type="match status" value="1"/>
</dbReference>
<dbReference type="OMA" id="EPLQWCA"/>
<proteinExistence type="predicted"/>
<name>E4V4S1_ARTGP</name>
<evidence type="ECO:0000313" key="3">
    <source>
        <dbReference type="Proteomes" id="UP000002669"/>
    </source>
</evidence>
<evidence type="ECO:0000313" key="2">
    <source>
        <dbReference type="EMBL" id="EFR04995.1"/>
    </source>
</evidence>
<dbReference type="HOGENOM" id="CLU_022730_0_0_1"/>
<dbReference type="AlphaFoldDB" id="E4V4S1"/>
<dbReference type="PANTHER" id="PTHR13847:SF284">
    <property type="entry name" value="FAD DEPENDENT OXIDOREDUCTASE DOMAIN-CONTAINING PROTEIN"/>
    <property type="match status" value="1"/>
</dbReference>
<dbReference type="Pfam" id="PF01266">
    <property type="entry name" value="DAO"/>
    <property type="match status" value="1"/>
</dbReference>
<organism evidence="3">
    <name type="scientific">Arthroderma gypseum (strain ATCC MYA-4604 / CBS 118893)</name>
    <name type="common">Microsporum gypseum</name>
    <dbReference type="NCBI Taxonomy" id="535722"/>
    <lineage>
        <taxon>Eukaryota</taxon>
        <taxon>Fungi</taxon>
        <taxon>Dikarya</taxon>
        <taxon>Ascomycota</taxon>
        <taxon>Pezizomycotina</taxon>
        <taxon>Eurotiomycetes</taxon>
        <taxon>Eurotiomycetidae</taxon>
        <taxon>Onygenales</taxon>
        <taxon>Arthrodermataceae</taxon>
        <taxon>Nannizzia</taxon>
    </lineage>
</organism>
<dbReference type="Gene3D" id="3.30.9.10">
    <property type="entry name" value="D-Amino Acid Oxidase, subunit A, domain 2"/>
    <property type="match status" value="1"/>
</dbReference>
<accession>E4V4S1</accession>
<sequence length="491" mass="53804">MGGGESFPGFPHPNPTVSYWQMPPHHIANHRTTSALPTSHKFDYIIVGSGISGAAIAYKLLTRNAGLSILMLEARTSASGASGRNGGHCRAGFWLNYSRYAQALGEDEALKFERLEEANVQDIADFVRDHHVDCDFANVETADVYVTQEEWAAVLDVLEARDEVKRRKPDLAPSIRRRVLHGQEARKHMGMPAIVGAISWPAHTQNPYRLVCRMLELSLEKGLNLQTTTTALDITAHAQGDGWLVNTDRGTVHANQVVLATNGYTNPLHRGLAATGFLTPARSQATALRPGKNMLDDPEALLRGSAGLNDAGSGDYLMYHAQDHLLIYGGGRSHSKTGDRDTTNDAIVNPDIANYLHRAPSQFFSPEAWGDDSRAVRDWSGITCYTPDTFPLVGESPGQKGLWMSVGMNGHGSTKVYAGILTSYVVDWMGAAYIYPRGISLHRGNAQKCSRQCHNAQGDNGPKYDLEKSTSEWLVSKTTYYFNRESMTDSG</sequence>
<dbReference type="SUPFAM" id="SSF51905">
    <property type="entry name" value="FAD/NAD(P)-binding domain"/>
    <property type="match status" value="1"/>
</dbReference>
<reference evidence="3" key="1">
    <citation type="journal article" date="2012" name="MBio">
        <title>Comparative genome analysis of Trichophyton rubrum and related dermatophytes reveals candidate genes involved in infection.</title>
        <authorList>
            <person name="Martinez D.A."/>
            <person name="Oliver B.G."/>
            <person name="Graeser Y."/>
            <person name="Goldberg J.M."/>
            <person name="Li W."/>
            <person name="Martinez-Rossi N.M."/>
            <person name="Monod M."/>
            <person name="Shelest E."/>
            <person name="Barton R.C."/>
            <person name="Birch E."/>
            <person name="Brakhage A.A."/>
            <person name="Chen Z."/>
            <person name="Gurr S.J."/>
            <person name="Heiman D."/>
            <person name="Heitman J."/>
            <person name="Kosti I."/>
            <person name="Rossi A."/>
            <person name="Saif S."/>
            <person name="Samalova M."/>
            <person name="Saunders C.W."/>
            <person name="Shea T."/>
            <person name="Summerbell R.C."/>
            <person name="Xu J."/>
            <person name="Young S."/>
            <person name="Zeng Q."/>
            <person name="Birren B.W."/>
            <person name="Cuomo C.A."/>
            <person name="White T.C."/>
        </authorList>
    </citation>
    <scope>NUCLEOTIDE SEQUENCE [LARGE SCALE GENOMIC DNA]</scope>
    <source>
        <strain evidence="3">ATCC MYA-4604 / CBS 118893</strain>
    </source>
</reference>
<dbReference type="InterPro" id="IPR006076">
    <property type="entry name" value="FAD-dep_OxRdtase"/>
</dbReference>
<dbReference type="InParanoid" id="E4V4S1"/>
<keyword evidence="3" id="KW-1185">Reference proteome</keyword>
<dbReference type="GeneID" id="10025062"/>
<dbReference type="VEuPathDB" id="FungiDB:MGYG_07998"/>
<feature type="domain" description="FAD dependent oxidoreductase" evidence="1">
    <location>
        <begin position="43"/>
        <end position="419"/>
    </location>
</feature>
<dbReference type="PANTHER" id="PTHR13847">
    <property type="entry name" value="SARCOSINE DEHYDROGENASE-RELATED"/>
    <property type="match status" value="1"/>
</dbReference>
<dbReference type="eggNOG" id="ENOG502SIRW">
    <property type="taxonomic scope" value="Eukaryota"/>
</dbReference>
<dbReference type="EMBL" id="DS989829">
    <property type="protein sequence ID" value="EFR04995.1"/>
    <property type="molecule type" value="Genomic_DNA"/>
</dbReference>
<gene>
    <name evidence="2" type="ORF">MGYG_07998</name>
</gene>
<dbReference type="STRING" id="535722.E4V4S1"/>
<dbReference type="GO" id="GO:0005737">
    <property type="term" value="C:cytoplasm"/>
    <property type="evidence" value="ECO:0007669"/>
    <property type="project" value="TreeGrafter"/>
</dbReference>
<dbReference type="OrthoDB" id="429143at2759"/>
<dbReference type="RefSeq" id="XP_003169830.1">
    <property type="nucleotide sequence ID" value="XM_003169782.1"/>
</dbReference>
<protein>
    <recommendedName>
        <fullName evidence="1">FAD dependent oxidoreductase domain-containing protein</fullName>
    </recommendedName>
</protein>
<evidence type="ECO:0000259" key="1">
    <source>
        <dbReference type="Pfam" id="PF01266"/>
    </source>
</evidence>
<dbReference type="Proteomes" id="UP000002669">
    <property type="component" value="Unassembled WGS sequence"/>
</dbReference>